<gene>
    <name evidence="2" type="ORF">EC973_002977</name>
</gene>
<sequence length="326" mass="36554">MTNLPTFADLCDSHRRATLGLYGPKGTAWGLWGQEDNFGTLNLLTEETVKKASTGIRHGRLFSLNLPVDAPKPTLFKRKTVQHQIISFKDDIVFDDQYDHFNPQSSTQWDGLRHAGFVSENKFYGGIESKEFLPGPDATGRLGIHHMAQRGIAGRAVLLDYGRWADIHKPEFDALKRNDITVAELDQVAAYQDVTFEQGDILLIRVGWTKAFETNQHQIEQLVDVDNPASSGVKACEETYRWFWDHHFSAVISDNPSFEAYPIRELADSCHAYFLGGWGMPIGELAYLEKLADDSAEDKVYESFFTSAPIHKEGGVSSPINGLCIK</sequence>
<dbReference type="Proteomes" id="UP000605846">
    <property type="component" value="Unassembled WGS sequence"/>
</dbReference>
<dbReference type="PANTHER" id="PTHR34861">
    <property type="match status" value="1"/>
</dbReference>
<dbReference type="OrthoDB" id="5396at2759"/>
<dbReference type="GO" id="GO:0004061">
    <property type="term" value="F:arylformamidase activity"/>
    <property type="evidence" value="ECO:0007669"/>
    <property type="project" value="InterPro"/>
</dbReference>
<organism evidence="2 3">
    <name type="scientific">Apophysomyces ossiformis</name>
    <dbReference type="NCBI Taxonomy" id="679940"/>
    <lineage>
        <taxon>Eukaryota</taxon>
        <taxon>Fungi</taxon>
        <taxon>Fungi incertae sedis</taxon>
        <taxon>Mucoromycota</taxon>
        <taxon>Mucoromycotina</taxon>
        <taxon>Mucoromycetes</taxon>
        <taxon>Mucorales</taxon>
        <taxon>Mucorineae</taxon>
        <taxon>Mucoraceae</taxon>
        <taxon>Apophysomyces</taxon>
    </lineage>
</organism>
<proteinExistence type="inferred from homology"/>
<evidence type="ECO:0000313" key="2">
    <source>
        <dbReference type="EMBL" id="KAF7722553.1"/>
    </source>
</evidence>
<dbReference type="InterPro" id="IPR007325">
    <property type="entry name" value="KFase/CYL"/>
</dbReference>
<evidence type="ECO:0008006" key="4">
    <source>
        <dbReference type="Google" id="ProtNLM"/>
    </source>
</evidence>
<reference evidence="2" key="1">
    <citation type="submission" date="2020-01" db="EMBL/GenBank/DDBJ databases">
        <title>Genome Sequencing of Three Apophysomyces-Like Fungal Strains Confirms a Novel Fungal Genus in the Mucoromycota with divergent Burkholderia-like Endosymbiotic Bacteria.</title>
        <authorList>
            <person name="Stajich J.E."/>
            <person name="Macias A.M."/>
            <person name="Carter-House D."/>
            <person name="Lovett B."/>
            <person name="Kasson L.R."/>
            <person name="Berry K."/>
            <person name="Grigoriev I."/>
            <person name="Chang Y."/>
            <person name="Spatafora J."/>
            <person name="Kasson M.T."/>
        </authorList>
    </citation>
    <scope>NUCLEOTIDE SEQUENCE</scope>
    <source>
        <strain evidence="2">NRRL A-21654</strain>
    </source>
</reference>
<comment type="similarity">
    <text evidence="1">Belongs to the Cyclase 1 superfamily.</text>
</comment>
<name>A0A8H7ELC7_9FUNG</name>
<dbReference type="InterPro" id="IPR037175">
    <property type="entry name" value="KFase_sf"/>
</dbReference>
<dbReference type="GO" id="GO:0019441">
    <property type="term" value="P:L-tryptophan catabolic process to kynurenine"/>
    <property type="evidence" value="ECO:0007669"/>
    <property type="project" value="InterPro"/>
</dbReference>
<dbReference type="EMBL" id="JABAYA010000189">
    <property type="protein sequence ID" value="KAF7722553.1"/>
    <property type="molecule type" value="Genomic_DNA"/>
</dbReference>
<dbReference type="AlphaFoldDB" id="A0A8H7ELC7"/>
<evidence type="ECO:0000313" key="3">
    <source>
        <dbReference type="Proteomes" id="UP000605846"/>
    </source>
</evidence>
<keyword evidence="3" id="KW-1185">Reference proteome</keyword>
<dbReference type="SUPFAM" id="SSF102198">
    <property type="entry name" value="Putative cyclase"/>
    <property type="match status" value="1"/>
</dbReference>
<dbReference type="Pfam" id="PF04199">
    <property type="entry name" value="Cyclase"/>
    <property type="match status" value="1"/>
</dbReference>
<protein>
    <recommendedName>
        <fullName evidence="4">Cyclase</fullName>
    </recommendedName>
</protein>
<comment type="caution">
    <text evidence="2">The sequence shown here is derived from an EMBL/GenBank/DDBJ whole genome shotgun (WGS) entry which is preliminary data.</text>
</comment>
<evidence type="ECO:0000256" key="1">
    <source>
        <dbReference type="ARBA" id="ARBA00007865"/>
    </source>
</evidence>
<dbReference type="PANTHER" id="PTHR34861:SF11">
    <property type="entry name" value="CYCLASE"/>
    <property type="match status" value="1"/>
</dbReference>
<accession>A0A8H7ELC7</accession>
<dbReference type="Gene3D" id="3.50.30.50">
    <property type="entry name" value="Putative cyclase"/>
    <property type="match status" value="1"/>
</dbReference>